<dbReference type="InterPro" id="IPR029044">
    <property type="entry name" value="Nucleotide-diphossugar_trans"/>
</dbReference>
<dbReference type="InterPro" id="IPR003329">
    <property type="entry name" value="Cytidylyl_trans"/>
</dbReference>
<dbReference type="RefSeq" id="WP_182151843.1">
    <property type="nucleotide sequence ID" value="NZ_JACEZU010000001.1"/>
</dbReference>
<dbReference type="PANTHER" id="PTHR21485:SF6">
    <property type="entry name" value="N-ACYLNEURAMINATE CYTIDYLYLTRANSFERASE-RELATED"/>
    <property type="match status" value="1"/>
</dbReference>
<dbReference type="EC" id="2.7.7.81" evidence="1"/>
<accession>A0A7W2F6K8</accession>
<dbReference type="GO" id="GO:0008781">
    <property type="term" value="F:N-acylneuraminate cytidylyltransferase activity"/>
    <property type="evidence" value="ECO:0007669"/>
    <property type="project" value="TreeGrafter"/>
</dbReference>
<dbReference type="SUPFAM" id="SSF53448">
    <property type="entry name" value="Nucleotide-diphospho-sugar transferases"/>
    <property type="match status" value="1"/>
</dbReference>
<gene>
    <name evidence="1" type="primary">pseF</name>
    <name evidence="1" type="ORF">H3H39_03400</name>
</gene>
<dbReference type="Gene3D" id="3.90.550.10">
    <property type="entry name" value="Spore Coat Polysaccharide Biosynthesis Protein SpsA, Chain A"/>
    <property type="match status" value="1"/>
</dbReference>
<keyword evidence="1" id="KW-0808">Transferase</keyword>
<organism evidence="1 2">
    <name type="scientific">Rugamonas apoptosis</name>
    <dbReference type="NCBI Taxonomy" id="2758570"/>
    <lineage>
        <taxon>Bacteria</taxon>
        <taxon>Pseudomonadati</taxon>
        <taxon>Pseudomonadota</taxon>
        <taxon>Betaproteobacteria</taxon>
        <taxon>Burkholderiales</taxon>
        <taxon>Oxalobacteraceae</taxon>
        <taxon>Telluria group</taxon>
        <taxon>Rugamonas</taxon>
    </lineage>
</organism>
<dbReference type="AlphaFoldDB" id="A0A7W2F6K8"/>
<dbReference type="NCBIfam" id="TIGR03584">
    <property type="entry name" value="PseF"/>
    <property type="match status" value="1"/>
</dbReference>
<dbReference type="EMBL" id="JACEZU010000001">
    <property type="protein sequence ID" value="MBA5686095.1"/>
    <property type="molecule type" value="Genomic_DNA"/>
</dbReference>
<dbReference type="InterPro" id="IPR020039">
    <property type="entry name" value="PseF"/>
</dbReference>
<protein>
    <submittedName>
        <fullName evidence="1">Pseudaminic acid cytidylyltransferase</fullName>
        <ecNumber evidence="1">2.7.7.81</ecNumber>
    </submittedName>
</protein>
<dbReference type="PANTHER" id="PTHR21485">
    <property type="entry name" value="HAD SUPERFAMILY MEMBERS CMAS AND KDSC"/>
    <property type="match status" value="1"/>
</dbReference>
<keyword evidence="2" id="KW-1185">Reference proteome</keyword>
<reference evidence="1 2" key="1">
    <citation type="submission" date="2020-07" db="EMBL/GenBank/DDBJ databases">
        <title>Novel species isolated from subtropical streams in China.</title>
        <authorList>
            <person name="Lu H."/>
        </authorList>
    </citation>
    <scope>NUCLEOTIDE SEQUENCE [LARGE SCALE GENOMIC DNA]</scope>
    <source>
        <strain evidence="1 2">LX47W</strain>
    </source>
</reference>
<evidence type="ECO:0000313" key="1">
    <source>
        <dbReference type="EMBL" id="MBA5686095.1"/>
    </source>
</evidence>
<comment type="caution">
    <text evidence="1">The sequence shown here is derived from an EMBL/GenBank/DDBJ whole genome shotgun (WGS) entry which is preliminary data.</text>
</comment>
<evidence type="ECO:0000313" key="2">
    <source>
        <dbReference type="Proteomes" id="UP000573499"/>
    </source>
</evidence>
<proteinExistence type="predicted"/>
<name>A0A7W2F6K8_9BURK</name>
<sequence>MRLAVIPARGGSKRIPRKNVKPFAGKPMIAYAIEAARASGLFDHIVVSTDDAEIAATARQYGAEVPFLRAPALADDHAGTTPVVIDAIERCEALGWPQAEQVCCIYPAVPLLASADLGAALALLENNAAGYAFAVTVFPAAVQRALRRDADGAMAPFFPEFTATRSQDLAPGYYDAGQFYWGRRDAWLAGRSPHLHGSGLVIPPWRAVDIDTPDDWRRAELAYQALRLDPGPTA</sequence>
<dbReference type="CDD" id="cd02513">
    <property type="entry name" value="CMP-NeuAc_Synthase"/>
    <property type="match status" value="1"/>
</dbReference>
<keyword evidence="1" id="KW-0548">Nucleotidyltransferase</keyword>
<dbReference type="Proteomes" id="UP000573499">
    <property type="component" value="Unassembled WGS sequence"/>
</dbReference>
<dbReference type="InterPro" id="IPR050793">
    <property type="entry name" value="CMP-NeuNAc_synthase"/>
</dbReference>
<dbReference type="Pfam" id="PF02348">
    <property type="entry name" value="CTP_transf_3"/>
    <property type="match status" value="1"/>
</dbReference>